<feature type="signal peptide" evidence="1">
    <location>
        <begin position="1"/>
        <end position="22"/>
    </location>
</feature>
<dbReference type="InterPro" id="IPR012338">
    <property type="entry name" value="Beta-lactam/transpept-like"/>
</dbReference>
<dbReference type="PROSITE" id="PS51257">
    <property type="entry name" value="PROKAR_LIPOPROTEIN"/>
    <property type="match status" value="1"/>
</dbReference>
<dbReference type="InterPro" id="IPR001466">
    <property type="entry name" value="Beta-lactam-related"/>
</dbReference>
<dbReference type="RefSeq" id="WP_129745622.1">
    <property type="nucleotide sequence ID" value="NZ_JUIV01000001.1"/>
</dbReference>
<reference evidence="3 4" key="1">
    <citation type="submission" date="2014-12" db="EMBL/GenBank/DDBJ databases">
        <title>Genome sequence of Flavobacterium anhuiense RCM74.</title>
        <authorList>
            <person name="Kim J.F."/>
            <person name="Song J.Y."/>
            <person name="Kwak M.-J."/>
            <person name="Lee S.-W."/>
        </authorList>
    </citation>
    <scope>NUCLEOTIDE SEQUENCE [LARGE SCALE GENOMIC DNA]</scope>
    <source>
        <strain evidence="3 4">RCM74</strain>
    </source>
</reference>
<feature type="domain" description="Beta-lactamase-related" evidence="2">
    <location>
        <begin position="45"/>
        <end position="324"/>
    </location>
</feature>
<name>A0A444W546_9FLAO</name>
<proteinExistence type="predicted"/>
<protein>
    <submittedName>
        <fullName evidence="3">Beta-lactamase</fullName>
    </submittedName>
</protein>
<feature type="chain" id="PRO_5019354061" evidence="1">
    <location>
        <begin position="23"/>
        <end position="350"/>
    </location>
</feature>
<dbReference type="InterPro" id="IPR050491">
    <property type="entry name" value="AmpC-like"/>
</dbReference>
<evidence type="ECO:0000313" key="4">
    <source>
        <dbReference type="Proteomes" id="UP000290433"/>
    </source>
</evidence>
<organism evidence="3 4">
    <name type="scientific">Flavobacterium anhuiense</name>
    <dbReference type="NCBI Taxonomy" id="459526"/>
    <lineage>
        <taxon>Bacteria</taxon>
        <taxon>Pseudomonadati</taxon>
        <taxon>Bacteroidota</taxon>
        <taxon>Flavobacteriia</taxon>
        <taxon>Flavobacteriales</taxon>
        <taxon>Flavobacteriaceae</taxon>
        <taxon>Flavobacterium</taxon>
    </lineage>
</organism>
<evidence type="ECO:0000256" key="1">
    <source>
        <dbReference type="SAM" id="SignalP"/>
    </source>
</evidence>
<dbReference type="OrthoDB" id="9793489at2"/>
<dbReference type="EMBL" id="JUIV01000001">
    <property type="protein sequence ID" value="RYJ40980.1"/>
    <property type="molecule type" value="Genomic_DNA"/>
</dbReference>
<dbReference type="PANTHER" id="PTHR46825">
    <property type="entry name" value="D-ALANYL-D-ALANINE-CARBOXYPEPTIDASE/ENDOPEPTIDASE AMPH"/>
    <property type="match status" value="1"/>
</dbReference>
<gene>
    <name evidence="3" type="ORF">NU08_0417</name>
</gene>
<dbReference type="AlphaFoldDB" id="A0A444W546"/>
<dbReference type="Gene3D" id="3.40.710.10">
    <property type="entry name" value="DD-peptidase/beta-lactamase superfamily"/>
    <property type="match status" value="2"/>
</dbReference>
<dbReference type="PANTHER" id="PTHR46825:SF9">
    <property type="entry name" value="BETA-LACTAMASE-RELATED DOMAIN-CONTAINING PROTEIN"/>
    <property type="match status" value="1"/>
</dbReference>
<evidence type="ECO:0000259" key="2">
    <source>
        <dbReference type="Pfam" id="PF00144"/>
    </source>
</evidence>
<evidence type="ECO:0000313" key="3">
    <source>
        <dbReference type="EMBL" id="RYJ40980.1"/>
    </source>
</evidence>
<dbReference type="Pfam" id="PF00144">
    <property type="entry name" value="Beta-lactamase"/>
    <property type="match status" value="1"/>
</dbReference>
<accession>A0A444W546</accession>
<dbReference type="SUPFAM" id="SSF56601">
    <property type="entry name" value="beta-lactamase/transpeptidase-like"/>
    <property type="match status" value="1"/>
</dbReference>
<sequence length="350" mass="39528">MNFITKISLLLVLIFTSCNSSAQKKEDYKKSIDSILQNSNPKFNGAVLISQNGKTLYSKVEGLSNFETKKPLQMDTKFEIMSNSKLIAATLLLLEVEKGKIDLNAPIKKYLPELTQTWADSVTVHQLLNHSHGIVDLQKPLVFKPGTQYKYGNLSFNLVAKIVAFSSKKSYREVAESLFKKLKMNQTFCYSPDKTQNLATGYFNAKNQLEPITTRQITDESLGADGIISTVSDLAIWNNNLHKGKILKPASYQLLTKNTILSQHNFFGKEKEPYGYGIRIIEEENIKYLGHTGLGDGFSSVNLYFPESDISFVAMENQMPEDADLFYITEFKIKNFLLKSDLIKKNNGKK</sequence>
<dbReference type="Proteomes" id="UP000290433">
    <property type="component" value="Unassembled WGS sequence"/>
</dbReference>
<keyword evidence="1" id="KW-0732">Signal</keyword>
<comment type="caution">
    <text evidence="3">The sequence shown here is derived from an EMBL/GenBank/DDBJ whole genome shotgun (WGS) entry which is preliminary data.</text>
</comment>